<organism evidence="3 4">
    <name type="scientific">Salvia divinorum</name>
    <name type="common">Maria pastora</name>
    <name type="synonym">Diviner's sage</name>
    <dbReference type="NCBI Taxonomy" id="28513"/>
    <lineage>
        <taxon>Eukaryota</taxon>
        <taxon>Viridiplantae</taxon>
        <taxon>Streptophyta</taxon>
        <taxon>Embryophyta</taxon>
        <taxon>Tracheophyta</taxon>
        <taxon>Spermatophyta</taxon>
        <taxon>Magnoliopsida</taxon>
        <taxon>eudicotyledons</taxon>
        <taxon>Gunneridae</taxon>
        <taxon>Pentapetalae</taxon>
        <taxon>asterids</taxon>
        <taxon>lamiids</taxon>
        <taxon>Lamiales</taxon>
        <taxon>Lamiaceae</taxon>
        <taxon>Nepetoideae</taxon>
        <taxon>Mentheae</taxon>
        <taxon>Salviinae</taxon>
        <taxon>Salvia</taxon>
        <taxon>Salvia subgen. Calosphace</taxon>
    </lineage>
</organism>
<accession>A0ABD1GBV6</accession>
<name>A0ABD1GBV6_SALDI</name>
<proteinExistence type="inferred from homology"/>
<evidence type="ECO:0000256" key="1">
    <source>
        <dbReference type="ARBA" id="ARBA00009861"/>
    </source>
</evidence>
<dbReference type="PANTHER" id="PTHR31147">
    <property type="entry name" value="ACYL TRANSFERASE 4"/>
    <property type="match status" value="1"/>
</dbReference>
<evidence type="ECO:0000313" key="3">
    <source>
        <dbReference type="EMBL" id="KAL1540714.1"/>
    </source>
</evidence>
<comment type="similarity">
    <text evidence="1">Belongs to the plant acyltransferase family.</text>
</comment>
<dbReference type="PANTHER" id="PTHR31147:SF66">
    <property type="entry name" value="OS05G0315700 PROTEIN"/>
    <property type="match status" value="1"/>
</dbReference>
<evidence type="ECO:0000256" key="2">
    <source>
        <dbReference type="ARBA" id="ARBA00022679"/>
    </source>
</evidence>
<dbReference type="Proteomes" id="UP001567538">
    <property type="component" value="Unassembled WGS sequence"/>
</dbReference>
<comment type="caution">
    <text evidence="3">The sequence shown here is derived from an EMBL/GenBank/DDBJ whole genome shotgun (WGS) entry which is preliminary data.</text>
</comment>
<dbReference type="AlphaFoldDB" id="A0ABD1GBV6"/>
<protein>
    <submittedName>
        <fullName evidence="3">Benzyl alcohol O-benzoyltransferase-like</fullName>
    </submittedName>
</protein>
<reference evidence="3 4" key="1">
    <citation type="submission" date="2024-06" db="EMBL/GenBank/DDBJ databases">
        <title>A chromosome level genome sequence of Diviner's sage (Salvia divinorum).</title>
        <authorList>
            <person name="Ford S.A."/>
            <person name="Ro D.-K."/>
            <person name="Ness R.W."/>
            <person name="Phillips M.A."/>
        </authorList>
    </citation>
    <scope>NUCLEOTIDE SEQUENCE [LARGE SCALE GENOMIC DNA]</scope>
    <source>
        <strain evidence="3">SAF-2024a</strain>
        <tissue evidence="3">Leaf</tissue>
    </source>
</reference>
<dbReference type="GO" id="GO:0016740">
    <property type="term" value="F:transferase activity"/>
    <property type="evidence" value="ECO:0007669"/>
    <property type="project" value="UniProtKB-KW"/>
</dbReference>
<dbReference type="Gene3D" id="3.30.559.10">
    <property type="entry name" value="Chloramphenicol acetyltransferase-like domain"/>
    <property type="match status" value="2"/>
</dbReference>
<keyword evidence="4" id="KW-1185">Reference proteome</keyword>
<gene>
    <name evidence="3" type="ORF">AAHA92_25026</name>
</gene>
<sequence>MESPKILTFKVVRKNPELITPDMPTPKEFKLLSDIDDQGALRSQTPVIQFYGRNPSDQVKDPVKVIRDAIAKALVFYYPLAGRLRERSNRKLVVECTGEGVVFIEADADVALHHFGDALYPPFPYLHKLLHHLPSTAGVINCPLLLIQVTRLTCGGFVLAIRLNHTMTDAGGLAQFLSAVGQFARGADAPLTRPVWERHLLSARNPPHVTRTHLEYGETNTPECRSTPTDENMVDHSFYLSASDISAVRSNLPPHLHGCSTFEIAAACTWHCRTISLSLDANEVIRISCMVSCRKRLNPPLPEGYYGNAIVYPASVSTRERLSLQEAVELVRNSKSKATEEYVRSVADLMVMRGRPGFEARGTFIVSDFTRAGFGETDFGWGAAAYGGPAQCRDLVPGVVSYVLAHKKGVVVTMCLPPNAMDKFAYELERTVAATRKSLLLRTSAL</sequence>
<dbReference type="Pfam" id="PF02458">
    <property type="entry name" value="Transferase"/>
    <property type="match status" value="1"/>
</dbReference>
<evidence type="ECO:0000313" key="4">
    <source>
        <dbReference type="Proteomes" id="UP001567538"/>
    </source>
</evidence>
<dbReference type="InterPro" id="IPR023213">
    <property type="entry name" value="CAT-like_dom_sf"/>
</dbReference>
<keyword evidence="2" id="KW-0808">Transferase</keyword>
<dbReference type="InterPro" id="IPR050898">
    <property type="entry name" value="Plant_acyltransferase"/>
</dbReference>
<dbReference type="EMBL" id="JBEAFC010000009">
    <property type="protein sequence ID" value="KAL1540714.1"/>
    <property type="molecule type" value="Genomic_DNA"/>
</dbReference>